<dbReference type="RefSeq" id="WP_204635822.1">
    <property type="nucleotide sequence ID" value="NZ_JADIKC010000003.1"/>
</dbReference>
<accession>A0ABS2JQX3</accession>
<keyword evidence="4" id="KW-1185">Reference proteome</keyword>
<dbReference type="Proteomes" id="UP001430065">
    <property type="component" value="Unassembled WGS sequence"/>
</dbReference>
<dbReference type="GO" id="GO:0034220">
    <property type="term" value="P:monoatomic ion transmembrane transport"/>
    <property type="evidence" value="ECO:0007669"/>
    <property type="project" value="UniProtKB-KW"/>
</dbReference>
<evidence type="ECO:0000313" key="4">
    <source>
        <dbReference type="Proteomes" id="UP001430065"/>
    </source>
</evidence>
<dbReference type="Gene3D" id="1.10.287.70">
    <property type="match status" value="1"/>
</dbReference>
<evidence type="ECO:0000259" key="2">
    <source>
        <dbReference type="Pfam" id="PF07885"/>
    </source>
</evidence>
<organism evidence="3 4">
    <name type="scientific">Dyella kyungheensis</name>
    <dbReference type="NCBI Taxonomy" id="1242174"/>
    <lineage>
        <taxon>Bacteria</taxon>
        <taxon>Pseudomonadati</taxon>
        <taxon>Pseudomonadota</taxon>
        <taxon>Gammaproteobacteria</taxon>
        <taxon>Lysobacterales</taxon>
        <taxon>Rhodanobacteraceae</taxon>
        <taxon>Dyella</taxon>
    </lineage>
</organism>
<feature type="domain" description="Potassium channel" evidence="2">
    <location>
        <begin position="62"/>
        <end position="132"/>
    </location>
</feature>
<dbReference type="InterPro" id="IPR013099">
    <property type="entry name" value="K_chnl_dom"/>
</dbReference>
<keyword evidence="1" id="KW-0472">Membrane</keyword>
<dbReference type="EMBL" id="JADIKC010000003">
    <property type="protein sequence ID" value="MBM7121432.1"/>
    <property type="molecule type" value="Genomic_DNA"/>
</dbReference>
<evidence type="ECO:0000313" key="3">
    <source>
        <dbReference type="EMBL" id="MBM7121432.1"/>
    </source>
</evidence>
<dbReference type="Pfam" id="PF07885">
    <property type="entry name" value="Ion_trans_2"/>
    <property type="match status" value="1"/>
</dbReference>
<feature type="transmembrane region" description="Helical" evidence="1">
    <location>
        <begin position="48"/>
        <end position="75"/>
    </location>
</feature>
<comment type="caution">
    <text evidence="3">The sequence shown here is derived from an EMBL/GenBank/DDBJ whole genome shotgun (WGS) entry which is preliminary data.</text>
</comment>
<sequence length="158" mass="17996">MLLNLLIGLPVMLICLLLQAFFLNISLRQYARYKLAHVGSETASGNVLLLYTVLLLLTLGYFTETVIWAALFMLLGEFDDFRTALYHSGVNFVTLGYGDVVMSARWRLLGPLEAANGILMFGLSTAVMTAAVLDIINQNKAKMKKRRRRWRIRRRREP</sequence>
<feature type="transmembrane region" description="Helical" evidence="1">
    <location>
        <begin position="114"/>
        <end position="136"/>
    </location>
</feature>
<dbReference type="SUPFAM" id="SSF81324">
    <property type="entry name" value="Voltage-gated potassium channels"/>
    <property type="match status" value="1"/>
</dbReference>
<evidence type="ECO:0000256" key="1">
    <source>
        <dbReference type="SAM" id="Phobius"/>
    </source>
</evidence>
<gene>
    <name evidence="3" type="ORF">ISP20_09730</name>
</gene>
<name>A0ABS2JQX3_9GAMM</name>
<reference evidence="3 4" key="1">
    <citation type="submission" date="2020-10" db="EMBL/GenBank/DDBJ databases">
        <title>Phylogeny of dyella-like bacteria.</title>
        <authorList>
            <person name="Fu J."/>
        </authorList>
    </citation>
    <scope>NUCLEOTIDE SEQUENCE [LARGE SCALE GENOMIC DNA]</scope>
    <source>
        <strain evidence="3 4">THG-B117</strain>
    </source>
</reference>
<protein>
    <submittedName>
        <fullName evidence="3">Two pore domain potassium channel family protein</fullName>
    </submittedName>
</protein>
<keyword evidence="3" id="KW-0813">Transport</keyword>
<feature type="transmembrane region" description="Helical" evidence="1">
    <location>
        <begin position="6"/>
        <end position="27"/>
    </location>
</feature>
<keyword evidence="3" id="KW-0406">Ion transport</keyword>
<proteinExistence type="predicted"/>
<keyword evidence="1" id="KW-1133">Transmembrane helix</keyword>
<keyword evidence="3" id="KW-0407">Ion channel</keyword>
<keyword evidence="1" id="KW-0812">Transmembrane</keyword>